<comment type="caution">
    <text evidence="1">The sequence shown here is derived from an EMBL/GenBank/DDBJ whole genome shotgun (WGS) entry which is preliminary data.</text>
</comment>
<dbReference type="AlphaFoldDB" id="A0AAE0ZSB2"/>
<proteinExistence type="predicted"/>
<reference evidence="1" key="1">
    <citation type="journal article" date="2023" name="G3 (Bethesda)">
        <title>A reference genome for the long-term kleptoplast-retaining sea slug Elysia crispata morphotype clarki.</title>
        <authorList>
            <person name="Eastman K.E."/>
            <person name="Pendleton A.L."/>
            <person name="Shaikh M.A."/>
            <person name="Suttiyut T."/>
            <person name="Ogas R."/>
            <person name="Tomko P."/>
            <person name="Gavelis G."/>
            <person name="Widhalm J.R."/>
            <person name="Wisecaver J.H."/>
        </authorList>
    </citation>
    <scope>NUCLEOTIDE SEQUENCE</scope>
    <source>
        <strain evidence="1">ECLA1</strain>
    </source>
</reference>
<evidence type="ECO:0000313" key="2">
    <source>
        <dbReference type="Proteomes" id="UP001283361"/>
    </source>
</evidence>
<keyword evidence="2" id="KW-1185">Reference proteome</keyword>
<protein>
    <submittedName>
        <fullName evidence="1">Uncharacterized protein</fullName>
    </submittedName>
</protein>
<dbReference type="EMBL" id="JAWDGP010003406">
    <property type="protein sequence ID" value="KAK3774520.1"/>
    <property type="molecule type" value="Genomic_DNA"/>
</dbReference>
<gene>
    <name evidence="1" type="ORF">RRG08_049456</name>
</gene>
<dbReference type="Proteomes" id="UP001283361">
    <property type="component" value="Unassembled WGS sequence"/>
</dbReference>
<organism evidence="1 2">
    <name type="scientific">Elysia crispata</name>
    <name type="common">lettuce slug</name>
    <dbReference type="NCBI Taxonomy" id="231223"/>
    <lineage>
        <taxon>Eukaryota</taxon>
        <taxon>Metazoa</taxon>
        <taxon>Spiralia</taxon>
        <taxon>Lophotrochozoa</taxon>
        <taxon>Mollusca</taxon>
        <taxon>Gastropoda</taxon>
        <taxon>Heterobranchia</taxon>
        <taxon>Euthyneura</taxon>
        <taxon>Panpulmonata</taxon>
        <taxon>Sacoglossa</taxon>
        <taxon>Placobranchoidea</taxon>
        <taxon>Plakobranchidae</taxon>
        <taxon>Elysia</taxon>
    </lineage>
</organism>
<evidence type="ECO:0000313" key="1">
    <source>
        <dbReference type="EMBL" id="KAK3774520.1"/>
    </source>
</evidence>
<sequence length="91" mass="9835">MEFFSNLRGHKTRQGTRVSRFPCASVASTVNDLRQARYGTGCGRHVCWSRLSIASGATLAPAAVCSRRYPSYKGRELTAAAGGIRATRGEN</sequence>
<accession>A0AAE0ZSB2</accession>
<name>A0AAE0ZSB2_9GAST</name>